<organism evidence="3 4">
    <name type="scientific">Paenibacillus oleatilyticus</name>
    <dbReference type="NCBI Taxonomy" id="2594886"/>
    <lineage>
        <taxon>Bacteria</taxon>
        <taxon>Bacillati</taxon>
        <taxon>Bacillota</taxon>
        <taxon>Bacilli</taxon>
        <taxon>Bacillales</taxon>
        <taxon>Paenibacillaceae</taxon>
        <taxon>Paenibacillus</taxon>
    </lineage>
</organism>
<dbReference type="Pfam" id="PF08681">
    <property type="entry name" value="TacA1"/>
    <property type="match status" value="1"/>
</dbReference>
<protein>
    <submittedName>
        <fullName evidence="3">DUF1778 domain-containing protein</fullName>
    </submittedName>
</protein>
<dbReference type="InterPro" id="IPR014795">
    <property type="entry name" value="TacA_1-like"/>
</dbReference>
<reference evidence="3 4" key="1">
    <citation type="submission" date="2024-09" db="EMBL/GenBank/DDBJ databases">
        <authorList>
            <person name="Makale K.P.P."/>
            <person name="Makhzoum A."/>
            <person name="Rantong G."/>
            <person name="Rahube T.O."/>
        </authorList>
    </citation>
    <scope>NUCLEOTIDE SEQUENCE [LARGE SCALE GENOMIC DNA]</scope>
    <source>
        <strain evidence="3 4">KM_D13</strain>
    </source>
</reference>
<dbReference type="InterPro" id="IPR010985">
    <property type="entry name" value="Ribbon_hlx_hlx"/>
</dbReference>
<accession>A0ABV4V6R7</accession>
<dbReference type="SUPFAM" id="SSF47598">
    <property type="entry name" value="Ribbon-helix-helix"/>
    <property type="match status" value="1"/>
</dbReference>
<dbReference type="EMBL" id="JBHDLN010000016">
    <property type="protein sequence ID" value="MFB0845783.1"/>
    <property type="molecule type" value="Genomic_DNA"/>
</dbReference>
<evidence type="ECO:0000256" key="1">
    <source>
        <dbReference type="ARBA" id="ARBA00022649"/>
    </source>
</evidence>
<gene>
    <name evidence="3" type="ORF">ACEU3E_26705</name>
</gene>
<proteinExistence type="inferred from homology"/>
<comment type="caution">
    <text evidence="3">The sequence shown here is derived from an EMBL/GenBank/DDBJ whole genome shotgun (WGS) entry which is preliminary data.</text>
</comment>
<evidence type="ECO:0000313" key="3">
    <source>
        <dbReference type="EMBL" id="MFB0845783.1"/>
    </source>
</evidence>
<name>A0ABV4V6R7_9BACL</name>
<dbReference type="InterPro" id="IPR013321">
    <property type="entry name" value="Arc_rbn_hlx_hlx"/>
</dbReference>
<evidence type="ECO:0000313" key="4">
    <source>
        <dbReference type="Proteomes" id="UP001575622"/>
    </source>
</evidence>
<evidence type="ECO:0000256" key="2">
    <source>
        <dbReference type="ARBA" id="ARBA00049988"/>
    </source>
</evidence>
<keyword evidence="1" id="KW-1277">Toxin-antitoxin system</keyword>
<comment type="similarity">
    <text evidence="2">Belongs to the TacA antitoxin family.</text>
</comment>
<keyword evidence="4" id="KW-1185">Reference proteome</keyword>
<dbReference type="Gene3D" id="1.10.1220.10">
    <property type="entry name" value="Met repressor-like"/>
    <property type="match status" value="1"/>
</dbReference>
<sequence>MEKKGKASTRAKDKYNAANYDSILLRVKKGESQVIDAAAEKSGKSRNAFILEAIEEKIERQSTGQGIIEQTKEPRE</sequence>
<dbReference type="RefSeq" id="WP_373955830.1">
    <property type="nucleotide sequence ID" value="NZ_JBHDLN010000016.1"/>
</dbReference>
<dbReference type="Proteomes" id="UP001575622">
    <property type="component" value="Unassembled WGS sequence"/>
</dbReference>